<protein>
    <recommendedName>
        <fullName evidence="4">Cytochrome C</fullName>
    </recommendedName>
</protein>
<feature type="chain" id="PRO_5046259912" description="Cytochrome C" evidence="1">
    <location>
        <begin position="25"/>
        <end position="148"/>
    </location>
</feature>
<keyword evidence="3" id="KW-1185">Reference proteome</keyword>
<dbReference type="Gene3D" id="1.10.760.10">
    <property type="entry name" value="Cytochrome c-like domain"/>
    <property type="match status" value="1"/>
</dbReference>
<evidence type="ECO:0000313" key="3">
    <source>
        <dbReference type="Proteomes" id="UP001157167"/>
    </source>
</evidence>
<organism evidence="2 3">
    <name type="scientific">Zoogloea oryzae</name>
    <dbReference type="NCBI Taxonomy" id="310767"/>
    <lineage>
        <taxon>Bacteria</taxon>
        <taxon>Pseudomonadati</taxon>
        <taxon>Pseudomonadota</taxon>
        <taxon>Betaproteobacteria</taxon>
        <taxon>Rhodocyclales</taxon>
        <taxon>Zoogloeaceae</taxon>
        <taxon>Zoogloea</taxon>
    </lineage>
</organism>
<dbReference type="EMBL" id="BSPX01000101">
    <property type="protein sequence ID" value="GLT24530.1"/>
    <property type="molecule type" value="Genomic_DNA"/>
</dbReference>
<proteinExistence type="predicted"/>
<evidence type="ECO:0008006" key="4">
    <source>
        <dbReference type="Google" id="ProtNLM"/>
    </source>
</evidence>
<dbReference type="Proteomes" id="UP001157167">
    <property type="component" value="Unassembled WGS sequence"/>
</dbReference>
<dbReference type="SUPFAM" id="SSF46626">
    <property type="entry name" value="Cytochrome c"/>
    <property type="match status" value="1"/>
</dbReference>
<feature type="signal peptide" evidence="1">
    <location>
        <begin position="1"/>
        <end position="24"/>
    </location>
</feature>
<sequence>MKAARLALAAALTGGGLAAGPAVADADHTARMQYILHCAGCHQADGQGAPDSGVPDMRGQLGHFLKLPEGRAFLVKVPGTSNSALSNREVTRLLNWMVRSFSAPTLPADFVPYTEAEVTALRSAPLDNVAGERAAIVTRLAGQGITIR</sequence>
<name>A0ABQ6FK05_9RHOO</name>
<keyword evidence="1" id="KW-0732">Signal</keyword>
<dbReference type="InterPro" id="IPR036909">
    <property type="entry name" value="Cyt_c-like_dom_sf"/>
</dbReference>
<comment type="caution">
    <text evidence="2">The sequence shown here is derived from an EMBL/GenBank/DDBJ whole genome shotgun (WGS) entry which is preliminary data.</text>
</comment>
<accession>A0ABQ6FK05</accession>
<reference evidence="3" key="1">
    <citation type="journal article" date="2019" name="Int. J. Syst. Evol. Microbiol.">
        <title>The Global Catalogue of Microorganisms (GCM) 10K type strain sequencing project: providing services to taxonomists for standard genome sequencing and annotation.</title>
        <authorList>
            <consortium name="The Broad Institute Genomics Platform"/>
            <consortium name="The Broad Institute Genome Sequencing Center for Infectious Disease"/>
            <person name="Wu L."/>
            <person name="Ma J."/>
        </authorList>
    </citation>
    <scope>NUCLEOTIDE SEQUENCE [LARGE SCALE GENOMIC DNA]</scope>
    <source>
        <strain evidence="3">NBRC 102407</strain>
    </source>
</reference>
<evidence type="ECO:0000313" key="2">
    <source>
        <dbReference type="EMBL" id="GLT24530.1"/>
    </source>
</evidence>
<gene>
    <name evidence="2" type="ORF">GCM10007933_40120</name>
</gene>
<evidence type="ECO:0000256" key="1">
    <source>
        <dbReference type="SAM" id="SignalP"/>
    </source>
</evidence>